<evidence type="ECO:0000313" key="2">
    <source>
        <dbReference type="Proteomes" id="UP000092504"/>
    </source>
</evidence>
<sequence length="140" mass="15495">MIDAILYIPDFPALLQDLQMYHPEYLKQRTDTGEAIEPPEIVNLAHTPLIRQGGAAMTYVRLREHQVGAWRGLSSVEMLAEAEYVGEGTADAVYAQVFDDPERLAKYDSVYDRTPREVPDGQGGTITCTPPDRFGIIAGA</sequence>
<dbReference type="PATRIC" id="fig|2746.7.peg.1403"/>
<protein>
    <submittedName>
        <fullName evidence="1">Uncharacterized protein</fullName>
    </submittedName>
</protein>
<name>A0A1B8P468_HALEL</name>
<evidence type="ECO:0000313" key="1">
    <source>
        <dbReference type="EMBL" id="OBX37012.1"/>
    </source>
</evidence>
<comment type="caution">
    <text evidence="1">The sequence shown here is derived from an EMBL/GenBank/DDBJ whole genome shotgun (WGS) entry which is preliminary data.</text>
</comment>
<organism evidence="1 2">
    <name type="scientific">Halomonas elongata</name>
    <dbReference type="NCBI Taxonomy" id="2746"/>
    <lineage>
        <taxon>Bacteria</taxon>
        <taxon>Pseudomonadati</taxon>
        <taxon>Pseudomonadota</taxon>
        <taxon>Gammaproteobacteria</taxon>
        <taxon>Oceanospirillales</taxon>
        <taxon>Halomonadaceae</taxon>
        <taxon>Halomonas</taxon>
    </lineage>
</organism>
<dbReference type="AlphaFoldDB" id="A0A1B8P468"/>
<proteinExistence type="predicted"/>
<dbReference type="EMBL" id="MAJD01000001">
    <property type="protein sequence ID" value="OBX37012.1"/>
    <property type="molecule type" value="Genomic_DNA"/>
</dbReference>
<reference evidence="1 2" key="1">
    <citation type="submission" date="2016-06" db="EMBL/GenBank/DDBJ databases">
        <title>Genome sequence of halotolerant plant growth promoting strain of Halomonas elongata HEK1 isolated from salterns of Rann of Kutch, Gujarat, India.</title>
        <authorList>
            <person name="Gaba S."/>
            <person name="Singh R.N."/>
            <person name="Abrol S."/>
            <person name="Kaushik R."/>
            <person name="Saxena A.K."/>
        </authorList>
    </citation>
    <scope>NUCLEOTIDE SEQUENCE [LARGE SCALE GENOMIC DNA]</scope>
    <source>
        <strain evidence="1 2">HEK1</strain>
    </source>
</reference>
<gene>
    <name evidence="1" type="ORF">A8U91_01360</name>
</gene>
<dbReference type="Proteomes" id="UP000092504">
    <property type="component" value="Unassembled WGS sequence"/>
</dbReference>
<accession>A0A1B8P468</accession>